<proteinExistence type="predicted"/>
<name>A0ABP6ZR60_9ACTN</name>
<keyword evidence="2" id="KW-1185">Reference proteome</keyword>
<protein>
    <submittedName>
        <fullName evidence="1">Uncharacterized protein</fullName>
    </submittedName>
</protein>
<gene>
    <name evidence="1" type="ORF">GCM10022419_121220</name>
</gene>
<comment type="caution">
    <text evidence="1">The sequence shown here is derived from an EMBL/GenBank/DDBJ whole genome shotgun (WGS) entry which is preliminary data.</text>
</comment>
<organism evidence="1 2">
    <name type="scientific">Nonomuraea rosea</name>
    <dbReference type="NCBI Taxonomy" id="638574"/>
    <lineage>
        <taxon>Bacteria</taxon>
        <taxon>Bacillati</taxon>
        <taxon>Actinomycetota</taxon>
        <taxon>Actinomycetes</taxon>
        <taxon>Streptosporangiales</taxon>
        <taxon>Streptosporangiaceae</taxon>
        <taxon>Nonomuraea</taxon>
    </lineage>
</organism>
<dbReference type="Proteomes" id="UP001500630">
    <property type="component" value="Unassembled WGS sequence"/>
</dbReference>
<accession>A0ABP6ZR60</accession>
<evidence type="ECO:0000313" key="1">
    <source>
        <dbReference type="EMBL" id="GAA3615686.1"/>
    </source>
</evidence>
<reference evidence="2" key="1">
    <citation type="journal article" date="2019" name="Int. J. Syst. Evol. Microbiol.">
        <title>The Global Catalogue of Microorganisms (GCM) 10K type strain sequencing project: providing services to taxonomists for standard genome sequencing and annotation.</title>
        <authorList>
            <consortium name="The Broad Institute Genomics Platform"/>
            <consortium name="The Broad Institute Genome Sequencing Center for Infectious Disease"/>
            <person name="Wu L."/>
            <person name="Ma J."/>
        </authorList>
    </citation>
    <scope>NUCLEOTIDE SEQUENCE [LARGE SCALE GENOMIC DNA]</scope>
    <source>
        <strain evidence="2">JCM 17326</strain>
    </source>
</reference>
<sequence length="204" mass="22621">MTHGALLMAHGGIGRRMSTLKVVEIRSDRVIGTLTRDGDQLKFSSEDVQELIETMAAARAWSLVAAFDLLRGWSNCYVEIVPEISVARVFDGVRDGVPYFLPDHPQVHDPRLADYLRAGAAILSTTSVDVDRLDPARGAVVPLSFRTDGAWIWTDTITYYLEEHGIRPDEELCAHIAAQSFRCPAVDQAVAEQTLRELRRSASN</sequence>
<evidence type="ECO:0000313" key="2">
    <source>
        <dbReference type="Proteomes" id="UP001500630"/>
    </source>
</evidence>
<dbReference type="EMBL" id="BAABDQ010000053">
    <property type="protein sequence ID" value="GAA3615686.1"/>
    <property type="molecule type" value="Genomic_DNA"/>
</dbReference>